<dbReference type="Pfam" id="PF00067">
    <property type="entry name" value="p450"/>
    <property type="match status" value="1"/>
</dbReference>
<dbReference type="InterPro" id="IPR050364">
    <property type="entry name" value="Cytochrome_P450_fung"/>
</dbReference>
<evidence type="ECO:0000256" key="3">
    <source>
        <dbReference type="ARBA" id="ARBA00010617"/>
    </source>
</evidence>
<evidence type="ECO:0000256" key="9">
    <source>
        <dbReference type="PIRSR" id="PIRSR602401-1"/>
    </source>
</evidence>
<dbReference type="GO" id="GO:0005506">
    <property type="term" value="F:iron ion binding"/>
    <property type="evidence" value="ECO:0007669"/>
    <property type="project" value="InterPro"/>
</dbReference>
<accession>A0A9P5Z6K4</accession>
<dbReference type="Gene3D" id="1.10.630.10">
    <property type="entry name" value="Cytochrome P450"/>
    <property type="match status" value="1"/>
</dbReference>
<keyword evidence="6 10" id="KW-0560">Oxidoreductase</keyword>
<feature type="transmembrane region" description="Helical" evidence="11">
    <location>
        <begin position="20"/>
        <end position="41"/>
    </location>
</feature>
<keyword evidence="13" id="KW-1185">Reference proteome</keyword>
<keyword evidence="11" id="KW-0472">Membrane</keyword>
<evidence type="ECO:0000256" key="5">
    <source>
        <dbReference type="ARBA" id="ARBA00022723"/>
    </source>
</evidence>
<dbReference type="PANTHER" id="PTHR46300:SF7">
    <property type="entry name" value="P450, PUTATIVE (EUROFUNG)-RELATED"/>
    <property type="match status" value="1"/>
</dbReference>
<dbReference type="InterPro" id="IPR036396">
    <property type="entry name" value="Cyt_P450_sf"/>
</dbReference>
<name>A0A9P5Z6K4_9AGAR</name>
<dbReference type="SUPFAM" id="SSF48264">
    <property type="entry name" value="Cytochrome P450"/>
    <property type="match status" value="1"/>
</dbReference>
<dbReference type="GO" id="GO:0004497">
    <property type="term" value="F:monooxygenase activity"/>
    <property type="evidence" value="ECO:0007669"/>
    <property type="project" value="UniProtKB-KW"/>
</dbReference>
<keyword evidence="8 10" id="KW-0503">Monooxygenase</keyword>
<dbReference type="CDD" id="cd11065">
    <property type="entry name" value="CYP64-like"/>
    <property type="match status" value="1"/>
</dbReference>
<evidence type="ECO:0000256" key="11">
    <source>
        <dbReference type="SAM" id="Phobius"/>
    </source>
</evidence>
<evidence type="ECO:0000256" key="7">
    <source>
        <dbReference type="ARBA" id="ARBA00023004"/>
    </source>
</evidence>
<dbReference type="PANTHER" id="PTHR46300">
    <property type="entry name" value="P450, PUTATIVE (EUROFUNG)-RELATED-RELATED"/>
    <property type="match status" value="1"/>
</dbReference>
<organism evidence="12 13">
    <name type="scientific">Pholiota conissans</name>
    <dbReference type="NCBI Taxonomy" id="109636"/>
    <lineage>
        <taxon>Eukaryota</taxon>
        <taxon>Fungi</taxon>
        <taxon>Dikarya</taxon>
        <taxon>Basidiomycota</taxon>
        <taxon>Agaricomycotina</taxon>
        <taxon>Agaricomycetes</taxon>
        <taxon>Agaricomycetidae</taxon>
        <taxon>Agaricales</taxon>
        <taxon>Agaricineae</taxon>
        <taxon>Strophariaceae</taxon>
        <taxon>Pholiota</taxon>
    </lineage>
</organism>
<evidence type="ECO:0000256" key="6">
    <source>
        <dbReference type="ARBA" id="ARBA00023002"/>
    </source>
</evidence>
<dbReference type="PRINTS" id="PR00463">
    <property type="entry name" value="EP450I"/>
</dbReference>
<dbReference type="InterPro" id="IPR002401">
    <property type="entry name" value="Cyt_P450_E_grp-I"/>
</dbReference>
<feature type="binding site" description="axial binding residue" evidence="9">
    <location>
        <position position="455"/>
    </location>
    <ligand>
        <name>heme</name>
        <dbReference type="ChEBI" id="CHEBI:30413"/>
    </ligand>
    <ligandPart>
        <name>Fe</name>
        <dbReference type="ChEBI" id="CHEBI:18248"/>
    </ligandPart>
</feature>
<proteinExistence type="inferred from homology"/>
<dbReference type="PROSITE" id="PS00086">
    <property type="entry name" value="CYTOCHROME_P450"/>
    <property type="match status" value="1"/>
</dbReference>
<evidence type="ECO:0000256" key="2">
    <source>
        <dbReference type="ARBA" id="ARBA00005179"/>
    </source>
</evidence>
<comment type="caution">
    <text evidence="12">The sequence shown here is derived from an EMBL/GenBank/DDBJ whole genome shotgun (WGS) entry which is preliminary data.</text>
</comment>
<protein>
    <submittedName>
        <fullName evidence="12">Cytochrome P450</fullName>
    </submittedName>
</protein>
<keyword evidence="11" id="KW-1133">Transmembrane helix</keyword>
<keyword evidence="7 9" id="KW-0408">Iron</keyword>
<evidence type="ECO:0000256" key="8">
    <source>
        <dbReference type="ARBA" id="ARBA00023033"/>
    </source>
</evidence>
<dbReference type="InterPro" id="IPR001128">
    <property type="entry name" value="Cyt_P450"/>
</dbReference>
<comment type="similarity">
    <text evidence="3 10">Belongs to the cytochrome P450 family.</text>
</comment>
<dbReference type="AlphaFoldDB" id="A0A9P5Z6K4"/>
<comment type="cofactor">
    <cofactor evidence="1 9">
        <name>heme</name>
        <dbReference type="ChEBI" id="CHEBI:30413"/>
    </cofactor>
</comment>
<evidence type="ECO:0000256" key="4">
    <source>
        <dbReference type="ARBA" id="ARBA00022617"/>
    </source>
</evidence>
<keyword evidence="5 9" id="KW-0479">Metal-binding</keyword>
<gene>
    <name evidence="12" type="ORF">BDN70DRAFT_876973</name>
</gene>
<evidence type="ECO:0000313" key="12">
    <source>
        <dbReference type="EMBL" id="KAF9480959.1"/>
    </source>
</evidence>
<sequence>MMTHQLLAPLSGLSSDLLSALPTFSSIFYVGLAAFFSLWAMRRFSSHPRNLPYPPGPPSKSFILGNAADLSDSKLWFPMVNWASIYGPIMYFRSLNKHIIVLNTEEDATELLEKRSSIFSDRSYFPLIDLVGWTFSTPFKHYGSEWQRHRRFLQQMFRAGALVQYRGVQIEKVNDMMHSIYEAPEDFMTHVKTYSTAIVMSAMYGYKVSPKDDYFTQLAEDAMVVLSVSSYPGASIVNILPFLRYLPSWFPGAGFHRTAKVGLNTVTRMQDVPYKYVQDNMAAGTALPSFVSENIENCKTEDDHKLLKAIAATGYAGGADTTTASIIAFIHAMAEFPEVQRKAQEEIDRVIGHDKLVTFEDEASLPYIHAICREVFRWRPVTPLGNFHASIAEDVYKGYYIPKGTTIIPNIWAMSRNSEKYKDPERFDPDRFFTESGELNKDDVNYTFGFGRRICPGRHMAFATVWLAIASTLSAFDIRPSKDASGKNDPLKVEYSGGMISHPLPFECSIAPRSERMKQLLIDLNNNRM</sequence>
<dbReference type="Proteomes" id="UP000807469">
    <property type="component" value="Unassembled WGS sequence"/>
</dbReference>
<dbReference type="EMBL" id="MU155186">
    <property type="protein sequence ID" value="KAF9480959.1"/>
    <property type="molecule type" value="Genomic_DNA"/>
</dbReference>
<evidence type="ECO:0000256" key="10">
    <source>
        <dbReference type="RuleBase" id="RU000461"/>
    </source>
</evidence>
<keyword evidence="11" id="KW-0812">Transmembrane</keyword>
<keyword evidence="4 9" id="KW-0349">Heme</keyword>
<evidence type="ECO:0000256" key="1">
    <source>
        <dbReference type="ARBA" id="ARBA00001971"/>
    </source>
</evidence>
<dbReference type="GO" id="GO:0016705">
    <property type="term" value="F:oxidoreductase activity, acting on paired donors, with incorporation or reduction of molecular oxygen"/>
    <property type="evidence" value="ECO:0007669"/>
    <property type="project" value="InterPro"/>
</dbReference>
<reference evidence="12" key="1">
    <citation type="submission" date="2020-11" db="EMBL/GenBank/DDBJ databases">
        <authorList>
            <consortium name="DOE Joint Genome Institute"/>
            <person name="Ahrendt S."/>
            <person name="Riley R."/>
            <person name="Andreopoulos W."/>
            <person name="Labutti K."/>
            <person name="Pangilinan J."/>
            <person name="Ruiz-Duenas F.J."/>
            <person name="Barrasa J.M."/>
            <person name="Sanchez-Garcia M."/>
            <person name="Camarero S."/>
            <person name="Miyauchi S."/>
            <person name="Serrano A."/>
            <person name="Linde D."/>
            <person name="Babiker R."/>
            <person name="Drula E."/>
            <person name="Ayuso-Fernandez I."/>
            <person name="Pacheco R."/>
            <person name="Padilla G."/>
            <person name="Ferreira P."/>
            <person name="Barriuso J."/>
            <person name="Kellner H."/>
            <person name="Castanera R."/>
            <person name="Alfaro M."/>
            <person name="Ramirez L."/>
            <person name="Pisabarro A.G."/>
            <person name="Kuo A."/>
            <person name="Tritt A."/>
            <person name="Lipzen A."/>
            <person name="He G."/>
            <person name="Yan M."/>
            <person name="Ng V."/>
            <person name="Cullen D."/>
            <person name="Martin F."/>
            <person name="Rosso M.-N."/>
            <person name="Henrissat B."/>
            <person name="Hibbett D."/>
            <person name="Martinez A.T."/>
            <person name="Grigoriev I.V."/>
        </authorList>
    </citation>
    <scope>NUCLEOTIDE SEQUENCE</scope>
    <source>
        <strain evidence="12">CIRM-BRFM 674</strain>
    </source>
</reference>
<dbReference type="GO" id="GO:0020037">
    <property type="term" value="F:heme binding"/>
    <property type="evidence" value="ECO:0007669"/>
    <property type="project" value="InterPro"/>
</dbReference>
<comment type="pathway">
    <text evidence="2">Secondary metabolite biosynthesis.</text>
</comment>
<evidence type="ECO:0000313" key="13">
    <source>
        <dbReference type="Proteomes" id="UP000807469"/>
    </source>
</evidence>
<dbReference type="InterPro" id="IPR017972">
    <property type="entry name" value="Cyt_P450_CS"/>
</dbReference>
<dbReference type="OrthoDB" id="3934656at2759"/>